<evidence type="ECO:0000256" key="2">
    <source>
        <dbReference type="ARBA" id="ARBA00022692"/>
    </source>
</evidence>
<evidence type="ECO:0000256" key="5">
    <source>
        <dbReference type="SAM" id="Phobius"/>
    </source>
</evidence>
<dbReference type="Pfam" id="PF00420">
    <property type="entry name" value="Oxidored_q2"/>
    <property type="match status" value="1"/>
</dbReference>
<dbReference type="EMBL" id="CP002779">
    <property type="protein sequence ID" value="AEH24321.1"/>
    <property type="molecule type" value="Genomic_DNA"/>
</dbReference>
<evidence type="ECO:0000256" key="4">
    <source>
        <dbReference type="ARBA" id="ARBA00023136"/>
    </source>
</evidence>
<organism evidence="6 7">
    <name type="scientific">Pyrococcus yayanosii (strain CH1 / JCM 16557)</name>
    <dbReference type="NCBI Taxonomy" id="529709"/>
    <lineage>
        <taxon>Archaea</taxon>
        <taxon>Methanobacteriati</taxon>
        <taxon>Methanobacteriota</taxon>
        <taxon>Thermococci</taxon>
        <taxon>Thermococcales</taxon>
        <taxon>Thermococcaceae</taxon>
        <taxon>Pyrococcus</taxon>
    </lineage>
</organism>
<gene>
    <name evidence="6" type="ordered locus">PYCH_06330</name>
</gene>
<sequence>MMKIAILVMTIGLAGIIINRDRLKQILSLNVMSLGIVLFFVAIGAEKGSFPPLKEFGTPVDPLPAVLMLTTLVVDVAVTALALGLVMRGDGA</sequence>
<dbReference type="RefSeq" id="WP_013905378.1">
    <property type="nucleotide sequence ID" value="NC_015680.1"/>
</dbReference>
<accession>F8AIT9</accession>
<dbReference type="AlphaFoldDB" id="F8AIT9"/>
<keyword evidence="4 5" id="KW-0472">Membrane</keyword>
<evidence type="ECO:0000256" key="1">
    <source>
        <dbReference type="ARBA" id="ARBA00004141"/>
    </source>
</evidence>
<dbReference type="HOGENOM" id="CLU_082058_2_3_2"/>
<dbReference type="eggNOG" id="arCOG03072">
    <property type="taxonomic scope" value="Archaea"/>
</dbReference>
<keyword evidence="7" id="KW-1185">Reference proteome</keyword>
<dbReference type="InterPro" id="IPR050601">
    <property type="entry name" value="CPA3_antiporter_subunitC"/>
</dbReference>
<dbReference type="GO" id="GO:0016020">
    <property type="term" value="C:membrane"/>
    <property type="evidence" value="ECO:0007669"/>
    <property type="project" value="UniProtKB-SubCell"/>
</dbReference>
<dbReference type="Proteomes" id="UP000008386">
    <property type="component" value="Chromosome"/>
</dbReference>
<dbReference type="KEGG" id="pya:PYCH_06330"/>
<dbReference type="InterPro" id="IPR039428">
    <property type="entry name" value="NUOK/Mnh_C1-like"/>
</dbReference>
<name>F8AIT9_PYRYC</name>
<keyword evidence="2 5" id="KW-0812">Transmembrane</keyword>
<dbReference type="Gene3D" id="1.10.287.3510">
    <property type="match status" value="1"/>
</dbReference>
<dbReference type="STRING" id="529709.PYCH_06330"/>
<feature type="transmembrane region" description="Helical" evidence="5">
    <location>
        <begin position="26"/>
        <end position="45"/>
    </location>
</feature>
<comment type="subcellular location">
    <subcellularLocation>
        <location evidence="1">Membrane</location>
        <topology evidence="1">Multi-pass membrane protein</topology>
    </subcellularLocation>
</comment>
<evidence type="ECO:0000313" key="6">
    <source>
        <dbReference type="EMBL" id="AEH24321.1"/>
    </source>
</evidence>
<reference evidence="6 7" key="1">
    <citation type="journal article" date="2011" name="J. Bacteriol.">
        <title>Complete genome sequence of the obligate piezophilic hyperthermophilic archaeon Pyrococcus yayanosii CH1.</title>
        <authorList>
            <person name="Jun X."/>
            <person name="Lupeng L."/>
            <person name="Minjuan X."/>
            <person name="Oger P."/>
            <person name="Fengping W."/>
            <person name="Jebbar M."/>
            <person name="Xiang X."/>
        </authorList>
    </citation>
    <scope>NUCLEOTIDE SEQUENCE [LARGE SCALE GENOMIC DNA]</scope>
    <source>
        <strain evidence="7">CH1 / JCM 16557</strain>
    </source>
</reference>
<dbReference type="GeneID" id="10837209"/>
<feature type="transmembrane region" description="Helical" evidence="5">
    <location>
        <begin position="65"/>
        <end position="86"/>
    </location>
</feature>
<evidence type="ECO:0000313" key="7">
    <source>
        <dbReference type="Proteomes" id="UP000008386"/>
    </source>
</evidence>
<dbReference type="PANTHER" id="PTHR34583:SF3">
    <property type="entry name" value="MULTISUBUNIT SODIUM_HYDROGEN ANTIPORTER, MNHC SUBUNIT"/>
    <property type="match status" value="1"/>
</dbReference>
<protein>
    <submittedName>
        <fullName evidence="6">Putative monovalent cation/H+ antiporter subunit C</fullName>
    </submittedName>
</protein>
<dbReference type="PANTHER" id="PTHR34583">
    <property type="entry name" value="ANTIPORTER SUBUNIT MNHC2-RELATED"/>
    <property type="match status" value="1"/>
</dbReference>
<dbReference type="NCBIfam" id="NF005623">
    <property type="entry name" value="PRK07375.2-2"/>
    <property type="match status" value="1"/>
</dbReference>
<keyword evidence="3 5" id="KW-1133">Transmembrane helix</keyword>
<evidence type="ECO:0000256" key="3">
    <source>
        <dbReference type="ARBA" id="ARBA00022989"/>
    </source>
</evidence>
<dbReference type="OrthoDB" id="18006at2157"/>
<proteinExistence type="predicted"/>